<evidence type="ECO:0000313" key="1">
    <source>
        <dbReference type="EMBL" id="KAF2243860.1"/>
    </source>
</evidence>
<name>A0A6A6I2R5_9PLEO</name>
<proteinExistence type="predicted"/>
<dbReference type="AlphaFoldDB" id="A0A6A6I2R5"/>
<dbReference type="Proteomes" id="UP000800094">
    <property type="component" value="Unassembled WGS sequence"/>
</dbReference>
<organism evidence="1 2">
    <name type="scientific">Trematosphaeria pertusa</name>
    <dbReference type="NCBI Taxonomy" id="390896"/>
    <lineage>
        <taxon>Eukaryota</taxon>
        <taxon>Fungi</taxon>
        <taxon>Dikarya</taxon>
        <taxon>Ascomycota</taxon>
        <taxon>Pezizomycotina</taxon>
        <taxon>Dothideomycetes</taxon>
        <taxon>Pleosporomycetidae</taxon>
        <taxon>Pleosporales</taxon>
        <taxon>Massarineae</taxon>
        <taxon>Trematosphaeriaceae</taxon>
        <taxon>Trematosphaeria</taxon>
    </lineage>
</organism>
<dbReference type="GeneID" id="54572720"/>
<gene>
    <name evidence="1" type="ORF">BU26DRAFT_110109</name>
</gene>
<reference evidence="1" key="1">
    <citation type="journal article" date="2020" name="Stud. Mycol.">
        <title>101 Dothideomycetes genomes: a test case for predicting lifestyles and emergence of pathogens.</title>
        <authorList>
            <person name="Haridas S."/>
            <person name="Albert R."/>
            <person name="Binder M."/>
            <person name="Bloem J."/>
            <person name="Labutti K."/>
            <person name="Salamov A."/>
            <person name="Andreopoulos B."/>
            <person name="Baker S."/>
            <person name="Barry K."/>
            <person name="Bills G."/>
            <person name="Bluhm B."/>
            <person name="Cannon C."/>
            <person name="Castanera R."/>
            <person name="Culley D."/>
            <person name="Daum C."/>
            <person name="Ezra D."/>
            <person name="Gonzalez J."/>
            <person name="Henrissat B."/>
            <person name="Kuo A."/>
            <person name="Liang C."/>
            <person name="Lipzen A."/>
            <person name="Lutzoni F."/>
            <person name="Magnuson J."/>
            <person name="Mondo S."/>
            <person name="Nolan M."/>
            <person name="Ohm R."/>
            <person name="Pangilinan J."/>
            <person name="Park H.-J."/>
            <person name="Ramirez L."/>
            <person name="Alfaro M."/>
            <person name="Sun H."/>
            <person name="Tritt A."/>
            <person name="Yoshinaga Y."/>
            <person name="Zwiers L.-H."/>
            <person name="Turgeon B."/>
            <person name="Goodwin S."/>
            <person name="Spatafora J."/>
            <person name="Crous P."/>
            <person name="Grigoriev I."/>
        </authorList>
    </citation>
    <scope>NUCLEOTIDE SEQUENCE</scope>
    <source>
        <strain evidence="1">CBS 122368</strain>
    </source>
</reference>
<dbReference type="RefSeq" id="XP_033678864.1">
    <property type="nucleotide sequence ID" value="XM_033819390.1"/>
</dbReference>
<sequence>MCGECGSSILSPGRIQVLTELLYVWWDAGWARSALGGERMGFIYGCASARRAQRKITPRSELLEPFRPYRSLKRDQKGPVRRDFGRLEDSQSRGQGLVNGVVRSWKRWENGMAMLVDGEAAILIDVDVPRHCRKNSLRRQSKKMGDTGRRLIALLAPRHYLYVLSGTHHQSRASLLAHSWPPETEVRHMPPPHVSSARLLLEPDQLRCSYGLNPTRQGRAVILQKAQTWQTEQGYGARSHVLSLSPCYP</sequence>
<keyword evidence="2" id="KW-1185">Reference proteome</keyword>
<evidence type="ECO:0000313" key="2">
    <source>
        <dbReference type="Proteomes" id="UP000800094"/>
    </source>
</evidence>
<protein>
    <submittedName>
        <fullName evidence="1">Uncharacterized protein</fullName>
    </submittedName>
</protein>
<dbReference type="EMBL" id="ML987204">
    <property type="protein sequence ID" value="KAF2243860.1"/>
    <property type="molecule type" value="Genomic_DNA"/>
</dbReference>
<accession>A0A6A6I2R5</accession>